<dbReference type="Proteomes" id="UP001418222">
    <property type="component" value="Unassembled WGS sequence"/>
</dbReference>
<dbReference type="Pfam" id="PF00078">
    <property type="entry name" value="RVT_1"/>
    <property type="match status" value="1"/>
</dbReference>
<keyword evidence="5" id="KW-0479">Metal-binding</keyword>
<evidence type="ECO:0000256" key="6">
    <source>
        <dbReference type="ARBA" id="ARBA00022750"/>
    </source>
</evidence>
<dbReference type="GO" id="GO:0003887">
    <property type="term" value="F:DNA-directed DNA polymerase activity"/>
    <property type="evidence" value="ECO:0007669"/>
    <property type="project" value="UniProtKB-KW"/>
</dbReference>
<dbReference type="Pfam" id="PF17917">
    <property type="entry name" value="RT_RNaseH"/>
    <property type="match status" value="1"/>
</dbReference>
<evidence type="ECO:0000256" key="11">
    <source>
        <dbReference type="ARBA" id="ARBA00022918"/>
    </source>
</evidence>
<dbReference type="SUPFAM" id="SSF53098">
    <property type="entry name" value="Ribonuclease H-like"/>
    <property type="match status" value="1"/>
</dbReference>
<evidence type="ECO:0000256" key="5">
    <source>
        <dbReference type="ARBA" id="ARBA00022723"/>
    </source>
</evidence>
<dbReference type="SUPFAM" id="SSF56672">
    <property type="entry name" value="DNA/RNA polymerases"/>
    <property type="match status" value="1"/>
</dbReference>
<dbReference type="CDD" id="cd01647">
    <property type="entry name" value="RT_LTR"/>
    <property type="match status" value="1"/>
</dbReference>
<dbReference type="GO" id="GO:0015074">
    <property type="term" value="P:DNA integration"/>
    <property type="evidence" value="ECO:0007669"/>
    <property type="project" value="UniProtKB-KW"/>
</dbReference>
<name>A0AAP0BZE6_9ASPA</name>
<keyword evidence="9" id="KW-0460">Magnesium</keyword>
<dbReference type="Gene3D" id="3.30.420.10">
    <property type="entry name" value="Ribonuclease H-like superfamily/Ribonuclease H"/>
    <property type="match status" value="1"/>
</dbReference>
<proteinExistence type="predicted"/>
<keyword evidence="1" id="KW-0645">Protease</keyword>
<keyword evidence="6" id="KW-0064">Aspartyl protease</keyword>
<dbReference type="Pfam" id="PF24626">
    <property type="entry name" value="SH3_Tf2-1"/>
    <property type="match status" value="1"/>
</dbReference>
<dbReference type="Gene3D" id="3.30.70.270">
    <property type="match status" value="2"/>
</dbReference>
<keyword evidence="11" id="KW-0695">RNA-directed DNA polymerase</keyword>
<dbReference type="AlphaFoldDB" id="A0AAP0BZE6"/>
<evidence type="ECO:0000256" key="2">
    <source>
        <dbReference type="ARBA" id="ARBA00022679"/>
    </source>
</evidence>
<feature type="domain" description="Integrase catalytic" evidence="16">
    <location>
        <begin position="618"/>
        <end position="781"/>
    </location>
</feature>
<keyword evidence="4" id="KW-0540">Nuclease</keyword>
<dbReference type="PANTHER" id="PTHR37984:SF5">
    <property type="entry name" value="PROTEIN NYNRIN-LIKE"/>
    <property type="match status" value="1"/>
</dbReference>
<dbReference type="InterPro" id="IPR041373">
    <property type="entry name" value="RT_RNaseH"/>
</dbReference>
<dbReference type="InterPro" id="IPR012337">
    <property type="entry name" value="RNaseH-like_sf"/>
</dbReference>
<keyword evidence="3" id="KW-0548">Nucleotidyltransferase</keyword>
<sequence>MDWLSRYDAVIQCKGKRLDFIRDDGQPGSVYAALCQDFPVISAVCAQRLFHSNCCVCLVSVVGAAVSVPRLEEIPIVRGFADVFPDDLPGLPPDRDVEFVINLEPGTRPIAKSSSPWGAPVLFVKKKDGSLRLCIDYRELNNVTIKNRYPLPRIDDLFDQLRGSTVLSKIDLRSGYHQLRIREADIPRTAFRSRHGHFEFLVMSFGLTNAPSAFMDMMNQVFKDFLDKFVVVFIDDVLVYSRSAEEHEQHLRLVLSEEGISVDPEKIAAVMDWSRPSSPKEIRSFLGLAGYYRRFVEGFSSLAAPLTKLTQKNVAFVWSEKCEEAFQGLKERLCTAPVLTLPTEGVDYDVYVDALLVGLGCVLMQDGKVIAYGSRQLKTHEKNYPTHDLEFAAVIYALKLWRHLLYGAQCKIFTDHKSLKYVFTQKELNLRQRRWLEYVADYDVEIQYHPGKANVVADALSRKTGKIFNLTADRLVEEFLLMDISLGWCSLQSSLSVAEPSWISLTRLHQKTDPDLMHLFTRTEKGELPDFAINDASTLKYRGRFCVPAIGDIRRMNCSEAHGSSFSYHPGSTKMYRDLRQIAWWYGMKGDIARFVAECHTCKRVKADHGRPGGKLSPLEIPTWKWESISMDFITGLPKSPRGFDSVWVVVDRLTKCGHFVPYKIDYPMKKIAELYMNEVIRLYGVPVSIISDRDSRFTSRFWQSLQEGLGTDLRYSTAYHPQTNVQTERVNQIVEDMIRCYILDHGGAWDERLRLMEFAYNNSYQESLQMAPFEALYGRRCRTPLFWAEAGERPLLGPDALEEMEVAVKHIREKLRIAQERYEKNANRRRSALEFSVGDLVFVKVSPMVGVKRFGKNQKLDPRYVGPFEILERVGVSVYRLDLPANFPGVHNVFHVSQLRKCVRSSGQLLDVVPQLEPNLSFVEVPVRILDTQERVLRKKSIPMVKVLWKNQDLESAT</sequence>
<evidence type="ECO:0000313" key="18">
    <source>
        <dbReference type="Proteomes" id="UP001418222"/>
    </source>
</evidence>
<keyword evidence="2" id="KW-0808">Transferase</keyword>
<evidence type="ECO:0000256" key="10">
    <source>
        <dbReference type="ARBA" id="ARBA00022908"/>
    </source>
</evidence>
<accession>A0AAP0BZE6</accession>
<evidence type="ECO:0000256" key="3">
    <source>
        <dbReference type="ARBA" id="ARBA00022695"/>
    </source>
</evidence>
<dbReference type="GO" id="GO:0003964">
    <property type="term" value="F:RNA-directed DNA polymerase activity"/>
    <property type="evidence" value="ECO:0007669"/>
    <property type="project" value="UniProtKB-KW"/>
</dbReference>
<dbReference type="InterPro" id="IPR043502">
    <property type="entry name" value="DNA/RNA_pol_sf"/>
</dbReference>
<keyword evidence="13" id="KW-0238">DNA-binding</keyword>
<dbReference type="InterPro" id="IPR000477">
    <property type="entry name" value="RT_dom"/>
</dbReference>
<keyword evidence="14" id="KW-0233">DNA recombination</keyword>
<evidence type="ECO:0000259" key="16">
    <source>
        <dbReference type="PROSITE" id="PS50994"/>
    </source>
</evidence>
<dbReference type="GO" id="GO:0006508">
    <property type="term" value="P:proteolysis"/>
    <property type="evidence" value="ECO:0007669"/>
    <property type="project" value="UniProtKB-KW"/>
</dbReference>
<gene>
    <name evidence="17" type="ORF">KSP39_PZI002221</name>
</gene>
<keyword evidence="8" id="KW-0378">Hydrolase</keyword>
<keyword evidence="18" id="KW-1185">Reference proteome</keyword>
<comment type="caution">
    <text evidence="17">The sequence shown here is derived from an EMBL/GenBank/DDBJ whole genome shotgun (WGS) entry which is preliminary data.</text>
</comment>
<dbReference type="InterPro" id="IPR056924">
    <property type="entry name" value="SH3_Tf2-1"/>
</dbReference>
<dbReference type="CDD" id="cd09274">
    <property type="entry name" value="RNase_HI_RT_Ty3"/>
    <property type="match status" value="1"/>
</dbReference>
<dbReference type="FunFam" id="3.30.70.270:FF:000020">
    <property type="entry name" value="Transposon Tf2-6 polyprotein-like Protein"/>
    <property type="match status" value="1"/>
</dbReference>
<reference evidence="17 18" key="1">
    <citation type="journal article" date="2022" name="Nat. Plants">
        <title>Genomes of leafy and leafless Platanthera orchids illuminate the evolution of mycoheterotrophy.</title>
        <authorList>
            <person name="Li M.H."/>
            <person name="Liu K.W."/>
            <person name="Li Z."/>
            <person name="Lu H.C."/>
            <person name="Ye Q.L."/>
            <person name="Zhang D."/>
            <person name="Wang J.Y."/>
            <person name="Li Y.F."/>
            <person name="Zhong Z.M."/>
            <person name="Liu X."/>
            <person name="Yu X."/>
            <person name="Liu D.K."/>
            <person name="Tu X.D."/>
            <person name="Liu B."/>
            <person name="Hao Y."/>
            <person name="Liao X.Y."/>
            <person name="Jiang Y.T."/>
            <person name="Sun W.H."/>
            <person name="Chen J."/>
            <person name="Chen Y.Q."/>
            <person name="Ai Y."/>
            <person name="Zhai J.W."/>
            <person name="Wu S.S."/>
            <person name="Zhou Z."/>
            <person name="Hsiao Y.Y."/>
            <person name="Wu W.L."/>
            <person name="Chen Y.Y."/>
            <person name="Lin Y.F."/>
            <person name="Hsu J.L."/>
            <person name="Li C.Y."/>
            <person name="Wang Z.W."/>
            <person name="Zhao X."/>
            <person name="Zhong W.Y."/>
            <person name="Ma X.K."/>
            <person name="Ma L."/>
            <person name="Huang J."/>
            <person name="Chen G.Z."/>
            <person name="Huang M.Z."/>
            <person name="Huang L."/>
            <person name="Peng D.H."/>
            <person name="Luo Y.B."/>
            <person name="Zou S.Q."/>
            <person name="Chen S.P."/>
            <person name="Lan S."/>
            <person name="Tsai W.C."/>
            <person name="Van de Peer Y."/>
            <person name="Liu Z.J."/>
        </authorList>
    </citation>
    <scope>NUCLEOTIDE SEQUENCE [LARGE SCALE GENOMIC DNA]</scope>
    <source>
        <strain evidence="17">Lor287</strain>
    </source>
</reference>
<evidence type="ECO:0000313" key="17">
    <source>
        <dbReference type="EMBL" id="KAK8954583.1"/>
    </source>
</evidence>
<dbReference type="GO" id="GO:0006310">
    <property type="term" value="P:DNA recombination"/>
    <property type="evidence" value="ECO:0007669"/>
    <property type="project" value="UniProtKB-KW"/>
</dbReference>
<dbReference type="InterPro" id="IPR043128">
    <property type="entry name" value="Rev_trsase/Diguanyl_cyclase"/>
</dbReference>
<dbReference type="Pfam" id="PF17921">
    <property type="entry name" value="Integrase_H2C2"/>
    <property type="match status" value="1"/>
</dbReference>
<dbReference type="GO" id="GO:0046872">
    <property type="term" value="F:metal ion binding"/>
    <property type="evidence" value="ECO:0007669"/>
    <property type="project" value="UniProtKB-KW"/>
</dbReference>
<evidence type="ECO:0008006" key="19">
    <source>
        <dbReference type="Google" id="ProtNLM"/>
    </source>
</evidence>
<dbReference type="InterPro" id="IPR050951">
    <property type="entry name" value="Retrovirus_Pol_polyprotein"/>
</dbReference>
<dbReference type="PROSITE" id="PS50994">
    <property type="entry name" value="INTEGRASE"/>
    <property type="match status" value="1"/>
</dbReference>
<evidence type="ECO:0000259" key="15">
    <source>
        <dbReference type="PROSITE" id="PS50878"/>
    </source>
</evidence>
<feature type="domain" description="Reverse transcriptase" evidence="15">
    <location>
        <begin position="105"/>
        <end position="290"/>
    </location>
</feature>
<dbReference type="InterPro" id="IPR041588">
    <property type="entry name" value="Integrase_H2C2"/>
</dbReference>
<dbReference type="InterPro" id="IPR036397">
    <property type="entry name" value="RNaseH_sf"/>
</dbReference>
<keyword evidence="7" id="KW-0255">Endonuclease</keyword>
<evidence type="ECO:0000256" key="9">
    <source>
        <dbReference type="ARBA" id="ARBA00022842"/>
    </source>
</evidence>
<keyword evidence="12" id="KW-0239">DNA-directed DNA polymerase</keyword>
<dbReference type="PANTHER" id="PTHR37984">
    <property type="entry name" value="PROTEIN CBG26694"/>
    <property type="match status" value="1"/>
</dbReference>
<evidence type="ECO:0000256" key="12">
    <source>
        <dbReference type="ARBA" id="ARBA00022932"/>
    </source>
</evidence>
<protein>
    <recommendedName>
        <fullName evidence="19">Reverse transcriptase</fullName>
    </recommendedName>
</protein>
<dbReference type="PROSITE" id="PS50878">
    <property type="entry name" value="RT_POL"/>
    <property type="match status" value="1"/>
</dbReference>
<evidence type="ECO:0000256" key="7">
    <source>
        <dbReference type="ARBA" id="ARBA00022759"/>
    </source>
</evidence>
<evidence type="ECO:0000256" key="4">
    <source>
        <dbReference type="ARBA" id="ARBA00022722"/>
    </source>
</evidence>
<dbReference type="GO" id="GO:0003677">
    <property type="term" value="F:DNA binding"/>
    <property type="evidence" value="ECO:0007669"/>
    <property type="project" value="UniProtKB-KW"/>
</dbReference>
<evidence type="ECO:0000256" key="14">
    <source>
        <dbReference type="ARBA" id="ARBA00023172"/>
    </source>
</evidence>
<dbReference type="GO" id="GO:0004190">
    <property type="term" value="F:aspartic-type endopeptidase activity"/>
    <property type="evidence" value="ECO:0007669"/>
    <property type="project" value="UniProtKB-KW"/>
</dbReference>
<dbReference type="Gene3D" id="1.10.340.70">
    <property type="match status" value="1"/>
</dbReference>
<evidence type="ECO:0000256" key="8">
    <source>
        <dbReference type="ARBA" id="ARBA00022801"/>
    </source>
</evidence>
<dbReference type="EMBL" id="JBBWWQ010000002">
    <property type="protein sequence ID" value="KAK8954583.1"/>
    <property type="molecule type" value="Genomic_DNA"/>
</dbReference>
<keyword evidence="10" id="KW-0229">DNA integration</keyword>
<evidence type="ECO:0000256" key="13">
    <source>
        <dbReference type="ARBA" id="ARBA00023125"/>
    </source>
</evidence>
<organism evidence="17 18">
    <name type="scientific">Platanthera zijinensis</name>
    <dbReference type="NCBI Taxonomy" id="2320716"/>
    <lineage>
        <taxon>Eukaryota</taxon>
        <taxon>Viridiplantae</taxon>
        <taxon>Streptophyta</taxon>
        <taxon>Embryophyta</taxon>
        <taxon>Tracheophyta</taxon>
        <taxon>Spermatophyta</taxon>
        <taxon>Magnoliopsida</taxon>
        <taxon>Liliopsida</taxon>
        <taxon>Asparagales</taxon>
        <taxon>Orchidaceae</taxon>
        <taxon>Orchidoideae</taxon>
        <taxon>Orchideae</taxon>
        <taxon>Orchidinae</taxon>
        <taxon>Platanthera</taxon>
    </lineage>
</organism>
<dbReference type="InterPro" id="IPR001584">
    <property type="entry name" value="Integrase_cat-core"/>
</dbReference>
<evidence type="ECO:0000256" key="1">
    <source>
        <dbReference type="ARBA" id="ARBA00022670"/>
    </source>
</evidence>
<dbReference type="GO" id="GO:0004519">
    <property type="term" value="F:endonuclease activity"/>
    <property type="evidence" value="ECO:0007669"/>
    <property type="project" value="UniProtKB-KW"/>
</dbReference>
<dbReference type="Gene3D" id="3.10.10.10">
    <property type="entry name" value="HIV Type 1 Reverse Transcriptase, subunit A, domain 1"/>
    <property type="match status" value="1"/>
</dbReference>